<dbReference type="Proteomes" id="UP000281406">
    <property type="component" value="Unassembled WGS sequence"/>
</dbReference>
<name>A0A3N0Z103_ANAGA</name>
<accession>A0A3N0Z103</accession>
<evidence type="ECO:0000313" key="2">
    <source>
        <dbReference type="Proteomes" id="UP000281406"/>
    </source>
</evidence>
<organism evidence="1 2">
    <name type="scientific">Anabarilius grahami</name>
    <name type="common">Kanglang fish</name>
    <name type="synonym">Barilius grahami</name>
    <dbReference type="NCBI Taxonomy" id="495550"/>
    <lineage>
        <taxon>Eukaryota</taxon>
        <taxon>Metazoa</taxon>
        <taxon>Chordata</taxon>
        <taxon>Craniata</taxon>
        <taxon>Vertebrata</taxon>
        <taxon>Euteleostomi</taxon>
        <taxon>Actinopterygii</taxon>
        <taxon>Neopterygii</taxon>
        <taxon>Teleostei</taxon>
        <taxon>Ostariophysi</taxon>
        <taxon>Cypriniformes</taxon>
        <taxon>Xenocyprididae</taxon>
        <taxon>Xenocypridinae</taxon>
        <taxon>Xenocypridinae incertae sedis</taxon>
        <taxon>Anabarilius</taxon>
    </lineage>
</organism>
<dbReference type="EMBL" id="RJVU01017170">
    <property type="protein sequence ID" value="ROL52227.1"/>
    <property type="molecule type" value="Genomic_DNA"/>
</dbReference>
<reference evidence="1 2" key="1">
    <citation type="submission" date="2018-10" db="EMBL/GenBank/DDBJ databases">
        <title>Genome assembly for a Yunnan-Guizhou Plateau 3E fish, Anabarilius grahami (Regan), and its evolutionary and genetic applications.</title>
        <authorList>
            <person name="Jiang W."/>
        </authorList>
    </citation>
    <scope>NUCLEOTIDE SEQUENCE [LARGE SCALE GENOMIC DNA]</scope>
    <source>
        <strain evidence="1">AG-KIZ</strain>
        <tissue evidence="1">Muscle</tissue>
    </source>
</reference>
<dbReference type="AlphaFoldDB" id="A0A3N0Z103"/>
<comment type="caution">
    <text evidence="1">The sequence shown here is derived from an EMBL/GenBank/DDBJ whole genome shotgun (WGS) entry which is preliminary data.</text>
</comment>
<evidence type="ECO:0000313" key="1">
    <source>
        <dbReference type="EMBL" id="ROL52227.1"/>
    </source>
</evidence>
<gene>
    <name evidence="1" type="ORF">DPX16_8631</name>
</gene>
<keyword evidence="2" id="KW-1185">Reference proteome</keyword>
<protein>
    <submittedName>
        <fullName evidence="1">Uncharacterized protein</fullName>
    </submittedName>
</protein>
<sequence length="106" mass="11720">MCYSILQQPHSYEQWIKLLFVCKRGHTRTPINFVSLTSILIMLMPDASLKVSVIQPDLASEPVSMEARQMRPSQQKHLVDGSGKAAIAEWHVHPAVGPSCGPVQLG</sequence>
<proteinExistence type="predicted"/>